<dbReference type="InterPro" id="IPR000835">
    <property type="entry name" value="HTH_MarR-typ"/>
</dbReference>
<evidence type="ECO:0000259" key="1">
    <source>
        <dbReference type="PROSITE" id="PS50995"/>
    </source>
</evidence>
<dbReference type="AlphaFoldDB" id="A0A7Y6NNL0"/>
<reference evidence="2 3" key="1">
    <citation type="submission" date="2020-06" db="EMBL/GenBank/DDBJ databases">
        <title>Schlegella sp. ID0723 isolated from air conditioner.</title>
        <authorList>
            <person name="Kim D.Y."/>
            <person name="Kim D.-U."/>
        </authorList>
    </citation>
    <scope>NUCLEOTIDE SEQUENCE [LARGE SCALE GENOMIC DNA]</scope>
    <source>
        <strain evidence="2 3">ID0723</strain>
    </source>
</reference>
<gene>
    <name evidence="2" type="ORF">HQN59_11370</name>
</gene>
<name>A0A7Y6NNL0_9BURK</name>
<dbReference type="GO" id="GO:0003700">
    <property type="term" value="F:DNA-binding transcription factor activity"/>
    <property type="evidence" value="ECO:0007669"/>
    <property type="project" value="InterPro"/>
</dbReference>
<dbReference type="Proteomes" id="UP000529637">
    <property type="component" value="Unassembled WGS sequence"/>
</dbReference>
<keyword evidence="3" id="KW-1185">Reference proteome</keyword>
<dbReference type="SMART" id="SM00347">
    <property type="entry name" value="HTH_MARR"/>
    <property type="match status" value="1"/>
</dbReference>
<dbReference type="EMBL" id="JABWMJ010000004">
    <property type="protein sequence ID" value="NUZ06359.1"/>
    <property type="molecule type" value="Genomic_DNA"/>
</dbReference>
<organism evidence="2 3">
    <name type="scientific">Piscinibacter koreensis</name>
    <dbReference type="NCBI Taxonomy" id="2742824"/>
    <lineage>
        <taxon>Bacteria</taxon>
        <taxon>Pseudomonadati</taxon>
        <taxon>Pseudomonadota</taxon>
        <taxon>Betaproteobacteria</taxon>
        <taxon>Burkholderiales</taxon>
        <taxon>Sphaerotilaceae</taxon>
        <taxon>Piscinibacter</taxon>
    </lineage>
</organism>
<protein>
    <submittedName>
        <fullName evidence="2">MarR family transcriptional regulator</fullName>
    </submittedName>
</protein>
<feature type="domain" description="HTH marR-type" evidence="1">
    <location>
        <begin position="27"/>
        <end position="157"/>
    </location>
</feature>
<accession>A0A7Y6NNL0</accession>
<dbReference type="Gene3D" id="1.10.10.10">
    <property type="entry name" value="Winged helix-like DNA-binding domain superfamily/Winged helix DNA-binding domain"/>
    <property type="match status" value="1"/>
</dbReference>
<dbReference type="InterPro" id="IPR036388">
    <property type="entry name" value="WH-like_DNA-bd_sf"/>
</dbReference>
<dbReference type="Pfam" id="PF12802">
    <property type="entry name" value="MarR_2"/>
    <property type="match status" value="1"/>
</dbReference>
<comment type="caution">
    <text evidence="2">The sequence shown here is derived from an EMBL/GenBank/DDBJ whole genome shotgun (WGS) entry which is preliminary data.</text>
</comment>
<sequence length="177" mass="19805">MPSASTSAAKPHAARLSASELKRLVHKGLVLHFMLQLSLGDDADARLLTKTLGRVHHRILYFAHFTPGITVSELLAVLGVKHQNIQAPLRQLIADGFILSRASEQDGRVKQLYCSRKGDKLLEFVSAGQRERIQRGYDSVSEADVESYFKVVTAMLGPERREWVRRLTELDDPTESV</sequence>
<dbReference type="PROSITE" id="PS50995">
    <property type="entry name" value="HTH_MARR_2"/>
    <property type="match status" value="1"/>
</dbReference>
<evidence type="ECO:0000313" key="2">
    <source>
        <dbReference type="EMBL" id="NUZ06359.1"/>
    </source>
</evidence>
<proteinExistence type="predicted"/>
<evidence type="ECO:0000313" key="3">
    <source>
        <dbReference type="Proteomes" id="UP000529637"/>
    </source>
</evidence>
<dbReference type="InterPro" id="IPR036390">
    <property type="entry name" value="WH_DNA-bd_sf"/>
</dbReference>
<dbReference type="SUPFAM" id="SSF46785">
    <property type="entry name" value="Winged helix' DNA-binding domain"/>
    <property type="match status" value="1"/>
</dbReference>
<dbReference type="RefSeq" id="WP_176069187.1">
    <property type="nucleotide sequence ID" value="NZ_JABWMJ010000004.1"/>
</dbReference>